<protein>
    <submittedName>
        <fullName evidence="1">Uncharacterized protein</fullName>
    </submittedName>
</protein>
<sequence length="125" mass="14419">MSSSSTDVVALARQEAFKDFSFFDEETVPMNNGMNQLIEEKMVLWPVTEQLICRSYVNGATLESARIWKFLFYTLRDMTIGVVTLLYKASSHRKENGVMNIRPHSSRAEWTKLREKSCTILQCSQ</sequence>
<name>F4W7T0_ACREC</name>
<reference evidence="1" key="1">
    <citation type="submission" date="2011-02" db="EMBL/GenBank/DDBJ databases">
        <title>The genome of the leaf-cutting ant Acromyrmex echinatior suggests key adaptations to social evolution and fungus farming.</title>
        <authorList>
            <person name="Nygaard S."/>
            <person name="Zhang G."/>
        </authorList>
    </citation>
    <scope>NUCLEOTIDE SEQUENCE</scope>
</reference>
<dbReference type="AlphaFoldDB" id="F4W7T0"/>
<evidence type="ECO:0000313" key="2">
    <source>
        <dbReference type="Proteomes" id="UP000007755"/>
    </source>
</evidence>
<gene>
    <name evidence="1" type="ORF">G5I_01504</name>
</gene>
<keyword evidence="2" id="KW-1185">Reference proteome</keyword>
<evidence type="ECO:0000313" key="1">
    <source>
        <dbReference type="EMBL" id="EGI69749.1"/>
    </source>
</evidence>
<organism evidence="2">
    <name type="scientific">Acromyrmex echinatior</name>
    <name type="common">Panamanian leafcutter ant</name>
    <name type="synonym">Acromyrmex octospinosus echinatior</name>
    <dbReference type="NCBI Taxonomy" id="103372"/>
    <lineage>
        <taxon>Eukaryota</taxon>
        <taxon>Metazoa</taxon>
        <taxon>Ecdysozoa</taxon>
        <taxon>Arthropoda</taxon>
        <taxon>Hexapoda</taxon>
        <taxon>Insecta</taxon>
        <taxon>Pterygota</taxon>
        <taxon>Neoptera</taxon>
        <taxon>Endopterygota</taxon>
        <taxon>Hymenoptera</taxon>
        <taxon>Apocrita</taxon>
        <taxon>Aculeata</taxon>
        <taxon>Formicoidea</taxon>
        <taxon>Formicidae</taxon>
        <taxon>Myrmicinae</taxon>
        <taxon>Acromyrmex</taxon>
    </lineage>
</organism>
<dbReference type="InParanoid" id="F4W7T0"/>
<proteinExistence type="predicted"/>
<dbReference type="Proteomes" id="UP000007755">
    <property type="component" value="Unassembled WGS sequence"/>
</dbReference>
<dbReference type="EMBL" id="GL887878">
    <property type="protein sequence ID" value="EGI69749.1"/>
    <property type="molecule type" value="Genomic_DNA"/>
</dbReference>
<accession>F4W7T0</accession>